<proteinExistence type="predicted"/>
<reference evidence="1 2" key="1">
    <citation type="journal article" date="2017" name="Nat. Ecol. Evol.">
        <title>Scallop genome provides insights into evolution of bilaterian karyotype and development.</title>
        <authorList>
            <person name="Wang S."/>
            <person name="Zhang J."/>
            <person name="Jiao W."/>
            <person name="Li J."/>
            <person name="Xun X."/>
            <person name="Sun Y."/>
            <person name="Guo X."/>
            <person name="Huan P."/>
            <person name="Dong B."/>
            <person name="Zhang L."/>
            <person name="Hu X."/>
            <person name="Sun X."/>
            <person name="Wang J."/>
            <person name="Zhao C."/>
            <person name="Wang Y."/>
            <person name="Wang D."/>
            <person name="Huang X."/>
            <person name="Wang R."/>
            <person name="Lv J."/>
            <person name="Li Y."/>
            <person name="Zhang Z."/>
            <person name="Liu B."/>
            <person name="Lu W."/>
            <person name="Hui Y."/>
            <person name="Liang J."/>
            <person name="Zhou Z."/>
            <person name="Hou R."/>
            <person name="Li X."/>
            <person name="Liu Y."/>
            <person name="Li H."/>
            <person name="Ning X."/>
            <person name="Lin Y."/>
            <person name="Zhao L."/>
            <person name="Xing Q."/>
            <person name="Dou J."/>
            <person name="Li Y."/>
            <person name="Mao J."/>
            <person name="Guo H."/>
            <person name="Dou H."/>
            <person name="Li T."/>
            <person name="Mu C."/>
            <person name="Jiang W."/>
            <person name="Fu Q."/>
            <person name="Fu X."/>
            <person name="Miao Y."/>
            <person name="Liu J."/>
            <person name="Yu Q."/>
            <person name="Li R."/>
            <person name="Liao H."/>
            <person name="Li X."/>
            <person name="Kong Y."/>
            <person name="Jiang Z."/>
            <person name="Chourrout D."/>
            <person name="Li R."/>
            <person name="Bao Z."/>
        </authorList>
    </citation>
    <scope>NUCLEOTIDE SEQUENCE [LARGE SCALE GENOMIC DNA]</scope>
    <source>
        <strain evidence="1 2">PY_sf001</strain>
    </source>
</reference>
<organism evidence="1 2">
    <name type="scientific">Mizuhopecten yessoensis</name>
    <name type="common">Japanese scallop</name>
    <name type="synonym">Patinopecten yessoensis</name>
    <dbReference type="NCBI Taxonomy" id="6573"/>
    <lineage>
        <taxon>Eukaryota</taxon>
        <taxon>Metazoa</taxon>
        <taxon>Spiralia</taxon>
        <taxon>Lophotrochozoa</taxon>
        <taxon>Mollusca</taxon>
        <taxon>Bivalvia</taxon>
        <taxon>Autobranchia</taxon>
        <taxon>Pteriomorphia</taxon>
        <taxon>Pectinida</taxon>
        <taxon>Pectinoidea</taxon>
        <taxon>Pectinidae</taxon>
        <taxon>Mizuhopecten</taxon>
    </lineage>
</organism>
<accession>A0A210R5K3</accession>
<gene>
    <name evidence="1" type="ORF">KP79_PYT21570</name>
</gene>
<comment type="caution">
    <text evidence="1">The sequence shown here is derived from an EMBL/GenBank/DDBJ whole genome shotgun (WGS) entry which is preliminary data.</text>
</comment>
<dbReference type="EMBL" id="NEDP02000262">
    <property type="protein sequence ID" value="OWF56168.1"/>
    <property type="molecule type" value="Genomic_DNA"/>
</dbReference>
<evidence type="ECO:0000313" key="2">
    <source>
        <dbReference type="Proteomes" id="UP000242188"/>
    </source>
</evidence>
<dbReference type="OrthoDB" id="6125656at2759"/>
<sequence>MNNGERVAKACEKGRRVIHAVLGINAKSTSVNALVKVNIYRKVVIPSILFRCEHWSQINQTDIRNLNTFQHYAAKLILNVRKGTRSDIAESILGIQRIGATIDQRKLIFLAQLIHLDCKYIVKRMFLVRLFSYIIGEEDGNTTQQRGFIPDIVAILQKYDLRSYLD</sequence>
<name>A0A210R5K3_MIZYE</name>
<keyword evidence="2" id="KW-1185">Reference proteome</keyword>
<protein>
    <submittedName>
        <fullName evidence="1">Uncharacterized protein</fullName>
    </submittedName>
</protein>
<dbReference type="AlphaFoldDB" id="A0A210R5K3"/>
<evidence type="ECO:0000313" key="1">
    <source>
        <dbReference type="EMBL" id="OWF56168.1"/>
    </source>
</evidence>
<dbReference type="Proteomes" id="UP000242188">
    <property type="component" value="Unassembled WGS sequence"/>
</dbReference>